<keyword evidence="3" id="KW-0547">Nucleotide-binding</keyword>
<feature type="domain" description="ABC transporter" evidence="8">
    <location>
        <begin position="342"/>
        <end position="545"/>
    </location>
</feature>
<evidence type="ECO:0000256" key="4">
    <source>
        <dbReference type="ARBA" id="ARBA00022840"/>
    </source>
</evidence>
<keyword evidence="5 7" id="KW-1133">Transmembrane helix</keyword>
<dbReference type="PANTHER" id="PTHR24221">
    <property type="entry name" value="ATP-BINDING CASSETTE SUB-FAMILY B"/>
    <property type="match status" value="1"/>
</dbReference>
<dbReference type="Proteomes" id="UP001273505">
    <property type="component" value="Unassembled WGS sequence"/>
</dbReference>
<reference evidence="10 11" key="1">
    <citation type="submission" date="2023-11" db="EMBL/GenBank/DDBJ databases">
        <title>Gilvimarinus fulvus sp. nov., isolated from the surface of Kelp.</title>
        <authorList>
            <person name="Sun Y.Y."/>
            <person name="Gong Y."/>
            <person name="Du Z.J."/>
        </authorList>
    </citation>
    <scope>NUCLEOTIDE SEQUENCE [LARGE SCALE GENOMIC DNA]</scope>
    <source>
        <strain evidence="10 11">SDUM040013</strain>
    </source>
</reference>
<feature type="transmembrane region" description="Helical" evidence="7">
    <location>
        <begin position="20"/>
        <end position="47"/>
    </location>
</feature>
<evidence type="ECO:0000256" key="1">
    <source>
        <dbReference type="ARBA" id="ARBA00004651"/>
    </source>
</evidence>
<dbReference type="Pfam" id="PF00005">
    <property type="entry name" value="ABC_tran"/>
    <property type="match status" value="1"/>
</dbReference>
<gene>
    <name evidence="10" type="ORF">SCD92_18805</name>
</gene>
<dbReference type="InterPro" id="IPR036640">
    <property type="entry name" value="ABC1_TM_sf"/>
</dbReference>
<evidence type="ECO:0000259" key="8">
    <source>
        <dbReference type="PROSITE" id="PS50893"/>
    </source>
</evidence>
<evidence type="ECO:0000313" key="11">
    <source>
        <dbReference type="Proteomes" id="UP001273505"/>
    </source>
</evidence>
<evidence type="ECO:0000256" key="2">
    <source>
        <dbReference type="ARBA" id="ARBA00022692"/>
    </source>
</evidence>
<dbReference type="SMART" id="SM00382">
    <property type="entry name" value="AAA"/>
    <property type="match status" value="1"/>
</dbReference>
<accession>A0ABU4S2M2</accession>
<comment type="subcellular location">
    <subcellularLocation>
        <location evidence="1">Cell membrane</location>
        <topology evidence="1">Multi-pass membrane protein</topology>
    </subcellularLocation>
</comment>
<sequence>MKFSSLSSVMWGSKPNLYFLSMLLGGVSGIGYALLIPFIMYGVNSVISIPDKIGLENTHIFDSPTRSLAMVFFVTCAAVMSTKAVSMLVSAYVASKANFHLKVGLYNAVSQLSYARLLSLGQSKIVNLISVDVPEIINAAINISTIMTNLFAIVGCLAYLFFINVKIFVFVLLCLLVFGFVYQIIVSLSIKHFSASRAEVDKTQEGVRGLIFGVKELKLNEEKLEHYLRQQLTWPESSSYRHRMKGFRVWSVAESYGSIVAFLVVGVTVFHIPYVLSVSSTELFGVVMALLYLTSPVGSLLMGVGQLAPGKVALSRLNEFYRLYRPESVGSASLNSSDVSNISLRNVCFEYPSNSSAFCLSNINIKFEEGKVTFIVGGNGSGKSTLAKIITTHQAPTSGALYFNDEMISPENLGSAREKISAIYMDFFLFNRIFQSYDEYKANEYLSLLGMNEKVNLKDGSFSTLGLSDGQRKRLALFCLLLENTKICLFDEWAADQDPDFKEIFYRDILPMLKEKGKIVIVISHDDRYFDCADQLIRLDYGCIVD</sequence>
<dbReference type="InterPro" id="IPR039421">
    <property type="entry name" value="Type_1_exporter"/>
</dbReference>
<dbReference type="InterPro" id="IPR011527">
    <property type="entry name" value="ABC1_TM_dom"/>
</dbReference>
<organism evidence="10 11">
    <name type="scientific">Gilvimarinus gilvus</name>
    <dbReference type="NCBI Taxonomy" id="3058038"/>
    <lineage>
        <taxon>Bacteria</taxon>
        <taxon>Pseudomonadati</taxon>
        <taxon>Pseudomonadota</taxon>
        <taxon>Gammaproteobacteria</taxon>
        <taxon>Cellvibrionales</taxon>
        <taxon>Cellvibrionaceae</taxon>
        <taxon>Gilvimarinus</taxon>
    </lineage>
</organism>
<evidence type="ECO:0000259" key="9">
    <source>
        <dbReference type="PROSITE" id="PS50929"/>
    </source>
</evidence>
<name>A0ABU4S2M2_9GAMM</name>
<dbReference type="Gene3D" id="3.40.50.300">
    <property type="entry name" value="P-loop containing nucleotide triphosphate hydrolases"/>
    <property type="match status" value="1"/>
</dbReference>
<evidence type="ECO:0000256" key="6">
    <source>
        <dbReference type="ARBA" id="ARBA00023136"/>
    </source>
</evidence>
<dbReference type="NCBIfam" id="TIGR01194">
    <property type="entry name" value="cyc_pep_trnsptr"/>
    <property type="match status" value="1"/>
</dbReference>
<dbReference type="PANTHER" id="PTHR24221:SF654">
    <property type="entry name" value="ATP-BINDING CASSETTE SUB-FAMILY B MEMBER 6"/>
    <property type="match status" value="1"/>
</dbReference>
<keyword evidence="2 7" id="KW-0812">Transmembrane</keyword>
<dbReference type="InterPro" id="IPR003439">
    <property type="entry name" value="ABC_transporter-like_ATP-bd"/>
</dbReference>
<dbReference type="PROSITE" id="PS50893">
    <property type="entry name" value="ABC_TRANSPORTER_2"/>
    <property type="match status" value="1"/>
</dbReference>
<keyword evidence="4" id="KW-0067">ATP-binding</keyword>
<evidence type="ECO:0000256" key="3">
    <source>
        <dbReference type="ARBA" id="ARBA00022741"/>
    </source>
</evidence>
<protein>
    <submittedName>
        <fullName evidence="10">Cyclic peptide export ABC transporter</fullName>
    </submittedName>
</protein>
<dbReference type="InterPro" id="IPR005898">
    <property type="entry name" value="Cyc_pep_transpt_SyrD/YojI"/>
</dbReference>
<dbReference type="InterPro" id="IPR003593">
    <property type="entry name" value="AAA+_ATPase"/>
</dbReference>
<feature type="transmembrane region" description="Helical" evidence="7">
    <location>
        <begin position="139"/>
        <end position="161"/>
    </location>
</feature>
<dbReference type="InterPro" id="IPR027417">
    <property type="entry name" value="P-loop_NTPase"/>
</dbReference>
<proteinExistence type="predicted"/>
<keyword evidence="11" id="KW-1185">Reference proteome</keyword>
<evidence type="ECO:0000256" key="5">
    <source>
        <dbReference type="ARBA" id="ARBA00022989"/>
    </source>
</evidence>
<dbReference type="PROSITE" id="PS50929">
    <property type="entry name" value="ABC_TM1F"/>
    <property type="match status" value="1"/>
</dbReference>
<feature type="transmembrane region" description="Helical" evidence="7">
    <location>
        <begin position="284"/>
        <end position="308"/>
    </location>
</feature>
<dbReference type="Gene3D" id="1.20.1560.10">
    <property type="entry name" value="ABC transporter type 1, transmembrane domain"/>
    <property type="match status" value="1"/>
</dbReference>
<feature type="transmembrane region" description="Helical" evidence="7">
    <location>
        <begin position="68"/>
        <end position="93"/>
    </location>
</feature>
<dbReference type="RefSeq" id="WP_302720548.1">
    <property type="nucleotide sequence ID" value="NZ_JAULRU010000109.1"/>
</dbReference>
<dbReference type="SUPFAM" id="SSF52540">
    <property type="entry name" value="P-loop containing nucleoside triphosphate hydrolases"/>
    <property type="match status" value="1"/>
</dbReference>
<keyword evidence="6 7" id="KW-0472">Membrane</keyword>
<dbReference type="SUPFAM" id="SSF90123">
    <property type="entry name" value="ABC transporter transmembrane region"/>
    <property type="match status" value="1"/>
</dbReference>
<evidence type="ECO:0000313" key="10">
    <source>
        <dbReference type="EMBL" id="MDX6851429.1"/>
    </source>
</evidence>
<dbReference type="EMBL" id="JAXAFO010000058">
    <property type="protein sequence ID" value="MDX6851429.1"/>
    <property type="molecule type" value="Genomic_DNA"/>
</dbReference>
<feature type="domain" description="ABC transmembrane type-1" evidence="9">
    <location>
        <begin position="19"/>
        <end position="308"/>
    </location>
</feature>
<feature type="transmembrane region" description="Helical" evidence="7">
    <location>
        <begin position="167"/>
        <end position="188"/>
    </location>
</feature>
<evidence type="ECO:0000256" key="7">
    <source>
        <dbReference type="SAM" id="Phobius"/>
    </source>
</evidence>
<feature type="transmembrane region" description="Helical" evidence="7">
    <location>
        <begin position="249"/>
        <end position="272"/>
    </location>
</feature>
<comment type="caution">
    <text evidence="10">The sequence shown here is derived from an EMBL/GenBank/DDBJ whole genome shotgun (WGS) entry which is preliminary data.</text>
</comment>